<dbReference type="RefSeq" id="WP_133324615.1">
    <property type="nucleotide sequence ID" value="NZ_SMYL01000001.1"/>
</dbReference>
<dbReference type="SUPFAM" id="SSF53850">
    <property type="entry name" value="Periplasmic binding protein-like II"/>
    <property type="match status" value="1"/>
</dbReference>
<dbReference type="PROSITE" id="PS50931">
    <property type="entry name" value="HTH_LYSR"/>
    <property type="match status" value="1"/>
</dbReference>
<dbReference type="InterPro" id="IPR058163">
    <property type="entry name" value="LysR-type_TF_proteobact-type"/>
</dbReference>
<comment type="similarity">
    <text evidence="1">Belongs to the LysR transcriptional regulatory family.</text>
</comment>
<keyword evidence="2" id="KW-0805">Transcription regulation</keyword>
<dbReference type="Gene3D" id="1.10.10.10">
    <property type="entry name" value="Winged helix-like DNA-binding domain superfamily/Winged helix DNA-binding domain"/>
    <property type="match status" value="1"/>
</dbReference>
<keyword evidence="7" id="KW-1185">Reference proteome</keyword>
<dbReference type="InterPro" id="IPR000847">
    <property type="entry name" value="LysR_HTH_N"/>
</dbReference>
<dbReference type="CDD" id="cd08422">
    <property type="entry name" value="PBP2_CrgA_like"/>
    <property type="match status" value="1"/>
</dbReference>
<dbReference type="InterPro" id="IPR036388">
    <property type="entry name" value="WH-like_DNA-bd_sf"/>
</dbReference>
<accession>A0A4R5W507</accession>
<dbReference type="GO" id="GO:0043565">
    <property type="term" value="F:sequence-specific DNA binding"/>
    <property type="evidence" value="ECO:0007669"/>
    <property type="project" value="TreeGrafter"/>
</dbReference>
<dbReference type="Gene3D" id="3.40.190.290">
    <property type="match status" value="1"/>
</dbReference>
<name>A0A4R5W507_9BURK</name>
<dbReference type="AlphaFoldDB" id="A0A4R5W507"/>
<sequence length="296" mass="33241">MDRLTAAQVFVEVANSGSFSAAADKLDISRAMVTRYVEEMEKWLGARLLQRTTRRVTLTDAGETCLRRAQQMLELMENMEDETTSSSDELRGQLRLTCSTSFAYAQVASLLNAFLKNHPLLKIDLNVSDGALNLVESRIDLAIRISNEPDPMLIARPLATCESFLVASPDYLTQHGNPKHPQELAKHRCMTHAHVGKNALRLTNENEELDINIECYLRVNETTILLRSALSGGGIVMLPTYLVNAEIAQGNLRIVLPDWRPPSFTIYALYPSRRQLAPAVRALLDFFIERFAVLPW</sequence>
<dbReference type="PANTHER" id="PTHR30537">
    <property type="entry name" value="HTH-TYPE TRANSCRIPTIONAL REGULATOR"/>
    <property type="match status" value="1"/>
</dbReference>
<keyword evidence="3" id="KW-0238">DNA-binding</keyword>
<evidence type="ECO:0000256" key="1">
    <source>
        <dbReference type="ARBA" id="ARBA00009437"/>
    </source>
</evidence>
<dbReference type="Pfam" id="PF00126">
    <property type="entry name" value="HTH_1"/>
    <property type="match status" value="1"/>
</dbReference>
<keyword evidence="4" id="KW-0804">Transcription</keyword>
<feature type="domain" description="HTH lysR-type" evidence="5">
    <location>
        <begin position="1"/>
        <end position="59"/>
    </location>
</feature>
<evidence type="ECO:0000256" key="4">
    <source>
        <dbReference type="ARBA" id="ARBA00023163"/>
    </source>
</evidence>
<evidence type="ECO:0000256" key="3">
    <source>
        <dbReference type="ARBA" id="ARBA00023125"/>
    </source>
</evidence>
<evidence type="ECO:0000313" key="6">
    <source>
        <dbReference type="EMBL" id="TDK68191.1"/>
    </source>
</evidence>
<dbReference type="GO" id="GO:0006351">
    <property type="term" value="P:DNA-templated transcription"/>
    <property type="evidence" value="ECO:0007669"/>
    <property type="project" value="TreeGrafter"/>
</dbReference>
<dbReference type="EMBL" id="SMYL01000001">
    <property type="protein sequence ID" value="TDK68191.1"/>
    <property type="molecule type" value="Genomic_DNA"/>
</dbReference>
<evidence type="ECO:0000256" key="2">
    <source>
        <dbReference type="ARBA" id="ARBA00023015"/>
    </source>
</evidence>
<comment type="caution">
    <text evidence="6">The sequence shown here is derived from an EMBL/GenBank/DDBJ whole genome shotgun (WGS) entry which is preliminary data.</text>
</comment>
<dbReference type="OrthoDB" id="9786526at2"/>
<dbReference type="GO" id="GO:0003700">
    <property type="term" value="F:DNA-binding transcription factor activity"/>
    <property type="evidence" value="ECO:0007669"/>
    <property type="project" value="InterPro"/>
</dbReference>
<dbReference type="FunFam" id="3.40.190.290:FF:000001">
    <property type="entry name" value="Transcriptional regulator, LysR family"/>
    <property type="match status" value="1"/>
</dbReference>
<dbReference type="InterPro" id="IPR036390">
    <property type="entry name" value="WH_DNA-bd_sf"/>
</dbReference>
<proteinExistence type="inferred from homology"/>
<gene>
    <name evidence="6" type="ORF">E2I14_01190</name>
</gene>
<organism evidence="6 7">
    <name type="scientific">Sapientia aquatica</name>
    <dbReference type="NCBI Taxonomy" id="1549640"/>
    <lineage>
        <taxon>Bacteria</taxon>
        <taxon>Pseudomonadati</taxon>
        <taxon>Pseudomonadota</taxon>
        <taxon>Betaproteobacteria</taxon>
        <taxon>Burkholderiales</taxon>
        <taxon>Oxalobacteraceae</taxon>
        <taxon>Sapientia</taxon>
    </lineage>
</organism>
<protein>
    <submittedName>
        <fullName evidence="6">LysR family transcriptional regulator</fullName>
    </submittedName>
</protein>
<dbReference type="FunFam" id="1.10.10.10:FF:000001">
    <property type="entry name" value="LysR family transcriptional regulator"/>
    <property type="match status" value="1"/>
</dbReference>
<dbReference type="Proteomes" id="UP000294829">
    <property type="component" value="Unassembled WGS sequence"/>
</dbReference>
<reference evidence="6 7" key="1">
    <citation type="submission" date="2019-03" db="EMBL/GenBank/DDBJ databases">
        <title>Sapientia aquatica gen. nov., sp. nov., isolated from a crater lake.</title>
        <authorList>
            <person name="Felfoldi T."/>
            <person name="Szabo A."/>
            <person name="Toth E."/>
            <person name="Schumann P."/>
            <person name="Keki Z."/>
            <person name="Marialigeti K."/>
            <person name="Mathe I."/>
        </authorList>
    </citation>
    <scope>NUCLEOTIDE SEQUENCE [LARGE SCALE GENOMIC DNA]</scope>
    <source>
        <strain evidence="6 7">SA-152</strain>
    </source>
</reference>
<evidence type="ECO:0000313" key="7">
    <source>
        <dbReference type="Proteomes" id="UP000294829"/>
    </source>
</evidence>
<evidence type="ECO:0000259" key="5">
    <source>
        <dbReference type="PROSITE" id="PS50931"/>
    </source>
</evidence>
<dbReference type="PANTHER" id="PTHR30537:SF35">
    <property type="entry name" value="TRANSCRIPTIONAL REGULATORY PROTEIN"/>
    <property type="match status" value="1"/>
</dbReference>
<dbReference type="SUPFAM" id="SSF46785">
    <property type="entry name" value="Winged helix' DNA-binding domain"/>
    <property type="match status" value="1"/>
</dbReference>
<dbReference type="Pfam" id="PF03466">
    <property type="entry name" value="LysR_substrate"/>
    <property type="match status" value="1"/>
</dbReference>
<dbReference type="InterPro" id="IPR005119">
    <property type="entry name" value="LysR_subst-bd"/>
</dbReference>